<accession>A0ABQ2PRF5</accession>
<dbReference type="SUPFAM" id="SSF54631">
    <property type="entry name" value="CBS-domain pair"/>
    <property type="match status" value="1"/>
</dbReference>
<dbReference type="CDD" id="cd04590">
    <property type="entry name" value="CBS_pair_CorC_HlyC_assoc"/>
    <property type="match status" value="1"/>
</dbReference>
<evidence type="ECO:0000256" key="11">
    <source>
        <dbReference type="ARBA" id="ARBA00038280"/>
    </source>
</evidence>
<evidence type="ECO:0000256" key="3">
    <source>
        <dbReference type="ARBA" id="ARBA00022475"/>
    </source>
</evidence>
<dbReference type="InterPro" id="IPR005170">
    <property type="entry name" value="Transptr-assoc_dom"/>
</dbReference>
<keyword evidence="4" id="KW-0997">Cell inner membrane</keyword>
<dbReference type="InterPro" id="IPR016169">
    <property type="entry name" value="FAD-bd_PCMH_sub2"/>
</dbReference>
<comment type="similarity">
    <text evidence="11">Belongs to the UPF0053 family. PaeA subfamily.</text>
</comment>
<dbReference type="InterPro" id="IPR044751">
    <property type="entry name" value="Ion_transp-like_CBS"/>
</dbReference>
<keyword evidence="6" id="KW-0677">Repeat</keyword>
<feature type="transmembrane region" description="Helical" evidence="15">
    <location>
        <begin position="141"/>
        <end position="161"/>
    </location>
</feature>
<evidence type="ECO:0000256" key="14">
    <source>
        <dbReference type="PROSITE-ProRule" id="PRU01193"/>
    </source>
</evidence>
<keyword evidence="9 14" id="KW-0472">Membrane</keyword>
<dbReference type="Pfam" id="PF01595">
    <property type="entry name" value="CNNM"/>
    <property type="match status" value="1"/>
</dbReference>
<dbReference type="Pfam" id="PF03471">
    <property type="entry name" value="CorC_HlyC"/>
    <property type="match status" value="1"/>
</dbReference>
<organism evidence="18 19">
    <name type="scientific">Silvimonas amylolytica</name>
    <dbReference type="NCBI Taxonomy" id="449663"/>
    <lineage>
        <taxon>Bacteria</taxon>
        <taxon>Pseudomonadati</taxon>
        <taxon>Pseudomonadota</taxon>
        <taxon>Betaproteobacteria</taxon>
        <taxon>Neisseriales</taxon>
        <taxon>Chitinibacteraceae</taxon>
        <taxon>Silvimonas</taxon>
    </lineage>
</organism>
<keyword evidence="2" id="KW-0813">Transport</keyword>
<dbReference type="InterPro" id="IPR036318">
    <property type="entry name" value="FAD-bd_PCMH-like_sf"/>
</dbReference>
<name>A0ABQ2PRF5_9NEIS</name>
<reference evidence="19" key="1">
    <citation type="journal article" date="2019" name="Int. J. Syst. Evol. Microbiol.">
        <title>The Global Catalogue of Microorganisms (GCM) 10K type strain sequencing project: providing services to taxonomists for standard genome sequencing and annotation.</title>
        <authorList>
            <consortium name="The Broad Institute Genomics Platform"/>
            <consortium name="The Broad Institute Genome Sequencing Center for Infectious Disease"/>
            <person name="Wu L."/>
            <person name="Ma J."/>
        </authorList>
    </citation>
    <scope>NUCLEOTIDE SEQUENCE [LARGE SCALE GENOMIC DNA]</scope>
    <source>
        <strain evidence="19">CGMCC 1.8860</strain>
    </source>
</reference>
<proteinExistence type="inferred from homology"/>
<evidence type="ECO:0000256" key="5">
    <source>
        <dbReference type="ARBA" id="ARBA00022692"/>
    </source>
</evidence>
<evidence type="ECO:0000259" key="17">
    <source>
        <dbReference type="PROSITE" id="PS51846"/>
    </source>
</evidence>
<evidence type="ECO:0000256" key="12">
    <source>
        <dbReference type="ARBA" id="ARBA00039818"/>
    </source>
</evidence>
<sequence length="473" mass="52043">MFVHNCMYTLPRAVVIGYFDKTIPSPGIGPDQKHNDILSSGAHLSIATGLFLLVLLIALSAFFSMSEISLASARKFKLQMLAEEGEPRAQAVIDLQDKPGDFFTVVQIGVNAVAILGGIVGDATFTPFLLRIFNALNPDTAGHLAFLATFFITTSLFIQFADLIPKRLGMVAPEQVAIAIVRPMRLCSTLLKPFVLLFNGVATLVLTLTGMPTVRSETVTADEIVALVDAGAEAGTLHKQEHRFIENVFELAERYLPSAMTGREAVVYFSMTDTDTAIRQKIAAQPHAKFPLCENSSIDTVFAYIDAKDLLHAILKTPQAPLLTVLREIAVKGVLVVPDTLSLADMLDRFRETREDFAVIINEYALVVGVITLNDVTGQLIGSIVDNSDEDQIVRRDERSWLADGMTPIGDLKRAIGMDDMADEDSYDTLAGFLMLRLKRIPKKAEAMEYEGFRFEVVDIDHHKIDQVLISKL</sequence>
<comment type="caution">
    <text evidence="18">The sequence shown here is derived from an EMBL/GenBank/DDBJ whole genome shotgun (WGS) entry which is preliminary data.</text>
</comment>
<dbReference type="EMBL" id="BMLY01000007">
    <property type="protein sequence ID" value="GGP27834.1"/>
    <property type="molecule type" value="Genomic_DNA"/>
</dbReference>
<evidence type="ECO:0000259" key="16">
    <source>
        <dbReference type="PROSITE" id="PS51371"/>
    </source>
</evidence>
<evidence type="ECO:0000256" key="15">
    <source>
        <dbReference type="SAM" id="Phobius"/>
    </source>
</evidence>
<evidence type="ECO:0000256" key="13">
    <source>
        <dbReference type="PROSITE-ProRule" id="PRU00703"/>
    </source>
</evidence>
<dbReference type="SUPFAM" id="SSF56176">
    <property type="entry name" value="FAD-binding/transporter-associated domain-like"/>
    <property type="match status" value="1"/>
</dbReference>
<evidence type="ECO:0000313" key="19">
    <source>
        <dbReference type="Proteomes" id="UP000621859"/>
    </source>
</evidence>
<dbReference type="PANTHER" id="PTHR22777">
    <property type="entry name" value="HEMOLYSIN-RELATED"/>
    <property type="match status" value="1"/>
</dbReference>
<gene>
    <name evidence="18" type="ORF">GCM10010971_36530</name>
</gene>
<dbReference type="SMART" id="SM01091">
    <property type="entry name" value="CorC_HlyC"/>
    <property type="match status" value="1"/>
</dbReference>
<evidence type="ECO:0000256" key="1">
    <source>
        <dbReference type="ARBA" id="ARBA00004429"/>
    </source>
</evidence>
<dbReference type="InterPro" id="IPR046342">
    <property type="entry name" value="CBS_dom_sf"/>
</dbReference>
<comment type="subcellular location">
    <subcellularLocation>
        <location evidence="1">Cell inner membrane</location>
        <topology evidence="1">Multi-pass membrane protein</topology>
    </subcellularLocation>
</comment>
<dbReference type="InterPro" id="IPR002550">
    <property type="entry name" value="CNNM"/>
</dbReference>
<evidence type="ECO:0000256" key="9">
    <source>
        <dbReference type="ARBA" id="ARBA00023136"/>
    </source>
</evidence>
<dbReference type="PROSITE" id="PS51846">
    <property type="entry name" value="CNNM"/>
    <property type="match status" value="1"/>
</dbReference>
<dbReference type="InterPro" id="IPR000644">
    <property type="entry name" value="CBS_dom"/>
</dbReference>
<feature type="transmembrane region" description="Helical" evidence="15">
    <location>
        <begin position="102"/>
        <end position="121"/>
    </location>
</feature>
<feature type="domain" description="CBS" evidence="16">
    <location>
        <begin position="330"/>
        <end position="390"/>
    </location>
</feature>
<evidence type="ECO:0000256" key="2">
    <source>
        <dbReference type="ARBA" id="ARBA00022448"/>
    </source>
</evidence>
<keyword evidence="19" id="KW-1185">Reference proteome</keyword>
<feature type="transmembrane region" description="Helical" evidence="15">
    <location>
        <begin position="44"/>
        <end position="65"/>
    </location>
</feature>
<protein>
    <recommendedName>
        <fullName evidence="12">Polyamine export protein</fullName>
    </recommendedName>
</protein>
<keyword evidence="7 14" id="KW-1133">Transmembrane helix</keyword>
<comment type="function">
    <text evidence="10">Involved in cadaverine and putrescine tolerance in stationary phase. May facilitate the efflux of both cadaverine and putrescine from the cytoplasm, reducing potentially toxic levels under certain stress conditions.</text>
</comment>
<keyword evidence="8 13" id="KW-0129">CBS domain</keyword>
<evidence type="ECO:0000256" key="10">
    <source>
        <dbReference type="ARBA" id="ARBA00037177"/>
    </source>
</evidence>
<evidence type="ECO:0000256" key="6">
    <source>
        <dbReference type="ARBA" id="ARBA00022737"/>
    </source>
</evidence>
<evidence type="ECO:0000256" key="8">
    <source>
        <dbReference type="ARBA" id="ARBA00023122"/>
    </source>
</evidence>
<keyword evidence="3" id="KW-1003">Cell membrane</keyword>
<dbReference type="PANTHER" id="PTHR22777:SF16">
    <property type="entry name" value="POLYAMINE EXPORT PROTEIN"/>
    <property type="match status" value="1"/>
</dbReference>
<dbReference type="Gene3D" id="3.30.465.10">
    <property type="match status" value="1"/>
</dbReference>
<dbReference type="PROSITE" id="PS51371">
    <property type="entry name" value="CBS"/>
    <property type="match status" value="1"/>
</dbReference>
<dbReference type="Gene3D" id="3.10.580.10">
    <property type="entry name" value="CBS-domain"/>
    <property type="match status" value="1"/>
</dbReference>
<keyword evidence="5 14" id="KW-0812">Transmembrane</keyword>
<evidence type="ECO:0000256" key="4">
    <source>
        <dbReference type="ARBA" id="ARBA00022519"/>
    </source>
</evidence>
<dbReference type="Proteomes" id="UP000621859">
    <property type="component" value="Unassembled WGS sequence"/>
</dbReference>
<evidence type="ECO:0000256" key="7">
    <source>
        <dbReference type="ARBA" id="ARBA00022989"/>
    </source>
</evidence>
<evidence type="ECO:0000313" key="18">
    <source>
        <dbReference type="EMBL" id="GGP27834.1"/>
    </source>
</evidence>
<feature type="domain" description="CNNM transmembrane" evidence="17">
    <location>
        <begin position="42"/>
        <end position="241"/>
    </location>
</feature>